<proteinExistence type="inferred from homology"/>
<dbReference type="eggNOG" id="ENOG502TEDJ">
    <property type="taxonomic scope" value="Eukaryota"/>
</dbReference>
<dbReference type="Ensembl" id="ENSGGOT00000013720.3">
    <property type="protein sequence ID" value="ENSGGOP00000013338.3"/>
    <property type="gene ID" value="ENSGGOG00000013671.3"/>
</dbReference>
<dbReference type="STRING" id="9593.ENSGGOP00000013338"/>
<organism evidence="2 3">
    <name type="scientific">Gorilla gorilla gorilla</name>
    <name type="common">Western lowland gorilla</name>
    <dbReference type="NCBI Taxonomy" id="9595"/>
    <lineage>
        <taxon>Eukaryota</taxon>
        <taxon>Metazoa</taxon>
        <taxon>Chordata</taxon>
        <taxon>Craniata</taxon>
        <taxon>Vertebrata</taxon>
        <taxon>Euteleostomi</taxon>
        <taxon>Mammalia</taxon>
        <taxon>Eutheria</taxon>
        <taxon>Euarchontoglires</taxon>
        <taxon>Primates</taxon>
        <taxon>Haplorrhini</taxon>
        <taxon>Catarrhini</taxon>
        <taxon>Hominidae</taxon>
        <taxon>Gorilla</taxon>
    </lineage>
</organism>
<dbReference type="HOGENOM" id="CLU_168379_0_1_1"/>
<evidence type="ECO:0000313" key="2">
    <source>
        <dbReference type="Ensembl" id="ENSGGOP00000013338.3"/>
    </source>
</evidence>
<reference evidence="2 3" key="2">
    <citation type="journal article" date="2012" name="Nature">
        <title>Insights into hominid evolution from the gorilla genome sequence.</title>
        <authorList>
            <person name="Scally A."/>
            <person name="Dutheil J.Y."/>
            <person name="Hillier L.W."/>
            <person name="Jordan G.E."/>
            <person name="Goodhead I."/>
            <person name="Herrero J."/>
            <person name="Hobolth A."/>
            <person name="Lappalainen T."/>
            <person name="Mailund T."/>
            <person name="Marques-Bonet T."/>
            <person name="McCarthy S."/>
            <person name="Montgomery S.H."/>
            <person name="Schwalie P.C."/>
            <person name="Tang Y.A."/>
            <person name="Ward M.C."/>
            <person name="Xue Y."/>
            <person name="Yngvadottir B."/>
            <person name="Alkan C."/>
            <person name="Andersen L.N."/>
            <person name="Ayub Q."/>
            <person name="Ball E.V."/>
            <person name="Beal K."/>
            <person name="Bradley B.J."/>
            <person name="Chen Y."/>
            <person name="Clee C.M."/>
            <person name="Fitzgerald S."/>
            <person name="Graves T.A."/>
            <person name="Gu Y."/>
            <person name="Heath P."/>
            <person name="Heger A."/>
            <person name="Karakoc E."/>
            <person name="Kolb-Kokocinski A."/>
            <person name="Laird G.K."/>
            <person name="Lunter G."/>
            <person name="Meader S."/>
            <person name="Mort M."/>
            <person name="Mullikin J.C."/>
            <person name="Munch K."/>
            <person name="O'Connor T.D."/>
            <person name="Phillips A.D."/>
            <person name="Prado-Martinez J."/>
            <person name="Rogers A.S."/>
            <person name="Sajjadian S."/>
            <person name="Schmidt D."/>
            <person name="Shaw K."/>
            <person name="Simpson J.T."/>
            <person name="Stenson P.D."/>
            <person name="Turner D.J."/>
            <person name="Vigilant L."/>
            <person name="Vilella A.J."/>
            <person name="Whitener W."/>
            <person name="Zhu B."/>
            <person name="Cooper D.N."/>
            <person name="de Jong P."/>
            <person name="Dermitzakis E.T."/>
            <person name="Eichler E.E."/>
            <person name="Flicek P."/>
            <person name="Goldman N."/>
            <person name="Mundy N.I."/>
            <person name="Ning Z."/>
            <person name="Odom D.T."/>
            <person name="Ponting C.P."/>
            <person name="Quail M.A."/>
            <person name="Ryder O.A."/>
            <person name="Searle S.M."/>
            <person name="Warren W.C."/>
            <person name="Wilson R.K."/>
            <person name="Schierup M.H."/>
            <person name="Rogers J."/>
            <person name="Tyler-Smith C."/>
            <person name="Durbin R."/>
        </authorList>
    </citation>
    <scope>NUCLEOTIDE SEQUENCE [LARGE SCALE GENOMIC DNA]</scope>
</reference>
<comment type="similarity">
    <text evidence="1">Belongs to the TCL1 family.</text>
</comment>
<dbReference type="EMBL" id="CABD030093943">
    <property type="status" value="NOT_ANNOTATED_CDS"/>
    <property type="molecule type" value="Genomic_DNA"/>
</dbReference>
<dbReference type="PANTHER" id="PTHR14060:SF2">
    <property type="entry name" value="T-CELL LEUKEMIA_LYMPHOMA PROTEIN 1B"/>
    <property type="match status" value="1"/>
</dbReference>
<gene>
    <name evidence="2" type="primary">TCL1B</name>
</gene>
<dbReference type="OMA" id="MWQMPVH"/>
<reference evidence="2" key="4">
    <citation type="submission" date="2025-09" db="UniProtKB">
        <authorList>
            <consortium name="Ensembl"/>
        </authorList>
    </citation>
    <scope>IDENTIFICATION</scope>
</reference>
<sequence>MASKASVRLGVPPGRLWIQRPGIYEDEEGRTWVTVVVRFNPSHREWARGSASQGSRYEPSITVHLWQMAVHTRELLSSGQMPFSQLPAMWQLYPGRKYRAADSSFWEIADHGQIDSMEQLVLTYQPERKD</sequence>
<dbReference type="Bgee" id="ENSGGOG00000013671">
    <property type="expression patterns" value="Expressed in adult mammalian kidney and 1 other cell type or tissue"/>
</dbReference>
<dbReference type="GO" id="GO:0043539">
    <property type="term" value="F:protein serine/threonine kinase activator activity"/>
    <property type="evidence" value="ECO:0000318"/>
    <property type="project" value="GO_Central"/>
</dbReference>
<dbReference type="Gene3D" id="2.40.15.10">
    <property type="entry name" value="TCL1/MTCP1"/>
    <property type="match status" value="1"/>
</dbReference>
<accession>G3RCV0</accession>
<dbReference type="SUPFAM" id="SSF50904">
    <property type="entry name" value="Oncogene products"/>
    <property type="match status" value="1"/>
</dbReference>
<evidence type="ECO:0000256" key="1">
    <source>
        <dbReference type="ARBA" id="ARBA00006399"/>
    </source>
</evidence>
<dbReference type="InterPro" id="IPR004832">
    <property type="entry name" value="TCL1_MTCP1"/>
</dbReference>
<dbReference type="FunCoup" id="G3RCV0">
    <property type="interactions" value="329"/>
</dbReference>
<dbReference type="FunFam" id="2.40.15.10:FF:000003">
    <property type="entry name" value="T cell leukemia/lymphoma 1B"/>
    <property type="match status" value="1"/>
</dbReference>
<dbReference type="GO" id="GO:0035556">
    <property type="term" value="P:intracellular signal transduction"/>
    <property type="evidence" value="ECO:0000318"/>
    <property type="project" value="GO_Central"/>
</dbReference>
<protein>
    <submittedName>
        <fullName evidence="2">TCL1 family AKT coactivator B</fullName>
    </submittedName>
</protein>
<dbReference type="AlphaFoldDB" id="G3RCV0"/>
<name>G3RCV0_GORGO</name>
<reference evidence="3" key="1">
    <citation type="submission" date="2011-05" db="EMBL/GenBank/DDBJ databases">
        <title>Insights into the evolution of the great apes provided by the gorilla genome.</title>
        <authorList>
            <person name="Scally A."/>
        </authorList>
    </citation>
    <scope>NUCLEOTIDE SEQUENCE [LARGE SCALE GENOMIC DNA]</scope>
</reference>
<evidence type="ECO:0000313" key="3">
    <source>
        <dbReference type="Proteomes" id="UP000001519"/>
    </source>
</evidence>
<keyword evidence="3" id="KW-1185">Reference proteome</keyword>
<dbReference type="GeneTree" id="ENSGT00390000006885"/>
<dbReference type="InParanoid" id="G3RCV0"/>
<dbReference type="PANTHER" id="PTHR14060">
    <property type="entry name" value="PROTEIN P13 MTCP-1"/>
    <property type="match status" value="1"/>
</dbReference>
<dbReference type="GO" id="GO:0019901">
    <property type="term" value="F:protein kinase binding"/>
    <property type="evidence" value="ECO:0007669"/>
    <property type="project" value="Ensembl"/>
</dbReference>
<dbReference type="Proteomes" id="UP000001519">
    <property type="component" value="Chromosome 14"/>
</dbReference>
<dbReference type="Pfam" id="PF01840">
    <property type="entry name" value="TCL1_MTCP1"/>
    <property type="match status" value="1"/>
</dbReference>
<reference evidence="2" key="3">
    <citation type="submission" date="2025-08" db="UniProtKB">
        <authorList>
            <consortium name="Ensembl"/>
        </authorList>
    </citation>
    <scope>IDENTIFICATION</scope>
</reference>
<dbReference type="InterPro" id="IPR036672">
    <property type="entry name" value="TCL1_MTCP1_sf"/>
</dbReference>